<comment type="caution">
    <text evidence="2">The sequence shown here is derived from an EMBL/GenBank/DDBJ whole genome shotgun (WGS) entry which is preliminary data.</text>
</comment>
<dbReference type="RefSeq" id="WP_106661306.1">
    <property type="nucleotide sequence ID" value="NZ_PJEO01000057.1"/>
</dbReference>
<gene>
    <name evidence="2" type="ORF">CSW08_17990</name>
</gene>
<dbReference type="InterPro" id="IPR050553">
    <property type="entry name" value="Thioredoxin_ResA/DsbE_sf"/>
</dbReference>
<dbReference type="OrthoDB" id="634996at2"/>
<dbReference type="CDD" id="cd02966">
    <property type="entry name" value="TlpA_like_family"/>
    <property type="match status" value="1"/>
</dbReference>
<dbReference type="Pfam" id="PF00578">
    <property type="entry name" value="AhpC-TSA"/>
    <property type="match status" value="1"/>
</dbReference>
<dbReference type="SUPFAM" id="SSF81901">
    <property type="entry name" value="HCP-like"/>
    <property type="match status" value="1"/>
</dbReference>
<evidence type="ECO:0000313" key="3">
    <source>
        <dbReference type="Proteomes" id="UP000233435"/>
    </source>
</evidence>
<feature type="domain" description="Thioredoxin" evidence="1">
    <location>
        <begin position="488"/>
        <end position="642"/>
    </location>
</feature>
<dbReference type="PROSITE" id="PS51257">
    <property type="entry name" value="PROKAR_LIPOPROTEIN"/>
    <property type="match status" value="1"/>
</dbReference>
<dbReference type="Proteomes" id="UP000233435">
    <property type="component" value="Unassembled WGS sequence"/>
</dbReference>
<dbReference type="Gene3D" id="3.40.30.10">
    <property type="entry name" value="Glutaredoxin"/>
    <property type="match status" value="1"/>
</dbReference>
<dbReference type="InterPro" id="IPR036249">
    <property type="entry name" value="Thioredoxin-like_sf"/>
</dbReference>
<protein>
    <recommendedName>
        <fullName evidence="1">Thioredoxin domain-containing protein</fullName>
    </recommendedName>
</protein>
<dbReference type="InterPro" id="IPR000866">
    <property type="entry name" value="AhpC/TSA"/>
</dbReference>
<accession>A0A2N3HF02</accession>
<dbReference type="EMBL" id="PJEO01000057">
    <property type="protein sequence ID" value="PKQ43560.1"/>
    <property type="molecule type" value="Genomic_DNA"/>
</dbReference>
<organism evidence="2 3">
    <name type="scientific">Confluentibacter flavum</name>
    <dbReference type="NCBI Taxonomy" id="1909700"/>
    <lineage>
        <taxon>Bacteria</taxon>
        <taxon>Pseudomonadati</taxon>
        <taxon>Bacteroidota</taxon>
        <taxon>Flavobacteriia</taxon>
        <taxon>Flavobacteriales</taxon>
        <taxon>Flavobacteriaceae</taxon>
        <taxon>Confluentibacter</taxon>
    </lineage>
</organism>
<dbReference type="AlphaFoldDB" id="A0A2N3HF02"/>
<keyword evidence="3" id="KW-1185">Reference proteome</keyword>
<evidence type="ECO:0000313" key="2">
    <source>
        <dbReference type="EMBL" id="PKQ43560.1"/>
    </source>
</evidence>
<dbReference type="PANTHER" id="PTHR42852:SF17">
    <property type="entry name" value="THIOREDOXIN-LIKE PROTEIN HI_1115"/>
    <property type="match status" value="1"/>
</dbReference>
<dbReference type="SUPFAM" id="SSF52833">
    <property type="entry name" value="Thioredoxin-like"/>
    <property type="match status" value="1"/>
</dbReference>
<evidence type="ECO:0000259" key="1">
    <source>
        <dbReference type="PROSITE" id="PS51352"/>
    </source>
</evidence>
<dbReference type="PANTHER" id="PTHR42852">
    <property type="entry name" value="THIOL:DISULFIDE INTERCHANGE PROTEIN DSBE"/>
    <property type="match status" value="1"/>
</dbReference>
<name>A0A2N3HF02_9FLAO</name>
<dbReference type="InterPro" id="IPR013766">
    <property type="entry name" value="Thioredoxin_domain"/>
</dbReference>
<dbReference type="GO" id="GO:0016491">
    <property type="term" value="F:oxidoreductase activity"/>
    <property type="evidence" value="ECO:0007669"/>
    <property type="project" value="InterPro"/>
</dbReference>
<dbReference type="PROSITE" id="PS51352">
    <property type="entry name" value="THIOREDOXIN_2"/>
    <property type="match status" value="1"/>
</dbReference>
<dbReference type="GO" id="GO:0016209">
    <property type="term" value="F:antioxidant activity"/>
    <property type="evidence" value="ECO:0007669"/>
    <property type="project" value="InterPro"/>
</dbReference>
<proteinExistence type="predicted"/>
<reference evidence="2 3" key="1">
    <citation type="submission" date="2017-12" db="EMBL/GenBank/DDBJ databases">
        <title>Confluentibacter flavum sp. nov., isolated from the saline lake.</title>
        <authorList>
            <person name="Yu L."/>
        </authorList>
    </citation>
    <scope>NUCLEOTIDE SEQUENCE [LARGE SCALE GENOMIC DNA]</scope>
    <source>
        <strain evidence="2 3">3B</strain>
    </source>
</reference>
<sequence>MKTLHLPTATLLVILLVTSCQTQKEDLGLDIGELHISKTFPKPGDSLKLSYSLDKNSLEDDNEFQSLFYYLVDGNMYPEDINLKKGDNENWEGYIKIPDSAKALAFNFKSGETYYNNKNNGYTVLLYDENQKQVSGSNASLGAYYLRFGDAHGIKTDKQKIISLLKTDIHEYPEVKENLDIMYLNLLNTEDKVSGKILINEEIDKLNSKPELTEKEYSKLTNLYSILKERKKADSINEIAAAKFPNGNAANNKFINSFFQEKDLKKMVSLFEAFSAKAKSKNDINSKEYMARIIANKHFENKDLDSFFKYSNQISHKPSLAMFYNNLAWDLALKNKELNFASKISKESLDLIKESEKNPFITESQHKKNIDSNYFMFADTYAFILFKQGKIEEAITYQEPVAYSIKKGKGDNGVIERYVEFLIANKQYDDVETKAAGFIKDGNGSAKTKEYLKQAYVANKGSDEGFNDYLNDLEKVAEEIIIAELRKKMIDEEAPDFTLTNLNNEEVTLSSLKGKTVILDFWATWCGPCITSFPAMQTAVNKYKDNPNVVFLFVDTWENGTAEENNKNVTDFIKKNKYSFNVLFDTKTSDEPGSPYKVVEDYKVNGIPTKFVIGTDGKIKFKSVGFGGSIDGLVSELDQMIKFSQSFEPLKT</sequence>